<feature type="domain" description="DUF4283" evidence="2">
    <location>
        <begin position="159"/>
        <end position="245"/>
    </location>
</feature>
<evidence type="ECO:0000259" key="2">
    <source>
        <dbReference type="Pfam" id="PF14111"/>
    </source>
</evidence>
<evidence type="ECO:0000313" key="4">
    <source>
        <dbReference type="Proteomes" id="UP000288805"/>
    </source>
</evidence>
<evidence type="ECO:0000313" key="3">
    <source>
        <dbReference type="EMBL" id="RVX02954.1"/>
    </source>
</evidence>
<dbReference type="Proteomes" id="UP000288805">
    <property type="component" value="Unassembled WGS sequence"/>
</dbReference>
<dbReference type="EMBL" id="QGNW01000068">
    <property type="protein sequence ID" value="RVX02954.1"/>
    <property type="molecule type" value="Genomic_DNA"/>
</dbReference>
<dbReference type="Pfam" id="PF14111">
    <property type="entry name" value="DUF4283"/>
    <property type="match status" value="1"/>
</dbReference>
<organism evidence="3 4">
    <name type="scientific">Vitis vinifera</name>
    <name type="common">Grape</name>
    <dbReference type="NCBI Taxonomy" id="29760"/>
    <lineage>
        <taxon>Eukaryota</taxon>
        <taxon>Viridiplantae</taxon>
        <taxon>Streptophyta</taxon>
        <taxon>Embryophyta</taxon>
        <taxon>Tracheophyta</taxon>
        <taxon>Spermatophyta</taxon>
        <taxon>Magnoliopsida</taxon>
        <taxon>eudicotyledons</taxon>
        <taxon>Gunneridae</taxon>
        <taxon>Pentapetalae</taxon>
        <taxon>rosids</taxon>
        <taxon>Vitales</taxon>
        <taxon>Vitaceae</taxon>
        <taxon>Viteae</taxon>
        <taxon>Vitis</taxon>
    </lineage>
</organism>
<feature type="region of interest" description="Disordered" evidence="1">
    <location>
        <begin position="538"/>
        <end position="570"/>
    </location>
</feature>
<dbReference type="InterPro" id="IPR025558">
    <property type="entry name" value="DUF4283"/>
</dbReference>
<feature type="compositionally biased region" description="Basic and acidic residues" evidence="1">
    <location>
        <begin position="1"/>
        <end position="22"/>
    </location>
</feature>
<evidence type="ECO:0000256" key="1">
    <source>
        <dbReference type="SAM" id="MobiDB-lite"/>
    </source>
</evidence>
<comment type="caution">
    <text evidence="3">The sequence shown here is derived from an EMBL/GenBank/DDBJ whole genome shotgun (WGS) entry which is preliminary data.</text>
</comment>
<proteinExistence type="predicted"/>
<feature type="compositionally biased region" description="Basic and acidic residues" evidence="1">
    <location>
        <begin position="548"/>
        <end position="570"/>
    </location>
</feature>
<accession>A0A438J1Z2</accession>
<reference evidence="3 4" key="1">
    <citation type="journal article" date="2018" name="PLoS Genet.">
        <title>Population sequencing reveals clonal diversity and ancestral inbreeding in the grapevine cultivar Chardonnay.</title>
        <authorList>
            <person name="Roach M.J."/>
            <person name="Johnson D.L."/>
            <person name="Bohlmann J."/>
            <person name="van Vuuren H.J."/>
            <person name="Jones S.J."/>
            <person name="Pretorius I.S."/>
            <person name="Schmidt S.A."/>
            <person name="Borneman A.R."/>
        </authorList>
    </citation>
    <scope>NUCLEOTIDE SEQUENCE [LARGE SCALE GENOMIC DNA]</scope>
    <source>
        <strain evidence="4">cv. Chardonnay</strain>
        <tissue evidence="3">Leaf</tissue>
    </source>
</reference>
<feature type="compositionally biased region" description="Basic and acidic residues" evidence="1">
    <location>
        <begin position="338"/>
        <end position="364"/>
    </location>
</feature>
<dbReference type="AlphaFoldDB" id="A0A438J1Z2"/>
<name>A0A438J1Z2_VITVI</name>
<feature type="region of interest" description="Disordered" evidence="1">
    <location>
        <begin position="335"/>
        <end position="383"/>
    </location>
</feature>
<dbReference type="PANTHER" id="PTHR34427:SF5">
    <property type="entry name" value="DUF4283 DOMAIN-CONTAINING PROTEIN"/>
    <property type="match status" value="1"/>
</dbReference>
<dbReference type="PANTHER" id="PTHR34427">
    <property type="entry name" value="DUF4283 DOMAIN PROTEIN"/>
    <property type="match status" value="1"/>
</dbReference>
<feature type="region of interest" description="Disordered" evidence="1">
    <location>
        <begin position="1"/>
        <end position="25"/>
    </location>
</feature>
<gene>
    <name evidence="3" type="ORF">CK203_023309</name>
</gene>
<sequence>MRESEGFREVESKKGESRAENRGRRKGNRFVVESKMFEVEAEERNGKRHAVISKSKGELVSWVRLGPASVGLFLEGLSQCLRNGEEGRWEKGWKEKGRFYSMRGKGKGRMGAMIEALRREGFWLDEKESDQGVRESCKLYAEVVKGSELREEETKNNVSRLRQCLIGKWSPSLAREEDLASLGWAAARAWGLKGKLGLARLGKGCALLEFEKVEEAKRVLASGARLVGGIQMGLEVWSPKFGCAPEGENRKEAWVRIVGLPISLWAPSILKRMGDACGSFLDVDPLTERKENLEWARIKVKLSEGVLPSSMEIGVEGEVYVVTLWWEISPEIRKKKGDGRDGCGRQRGEVRGEEEPRAGLRVEENLGAAPKEQRRSEDGTGEQVRQFENWALVGRATRQSSGFAGDGLSSSGLGCDPVGQKWDYGPTMQGRPFNKKDEWAAIGKESEPAEGRASEGLELLPHGPAIKVGGGLGQTQVQKTGTDYEDGLGLKLEVEFIKCREKEANGMRQQALQCSVAERAIMDEALRYGSNLRAVDSSSSSSNFFGRTPERESCDHSGETRAGLQKESKMELTTLGGPSASREGCWDLIEINCDALEVQNPECTPTGELLKQLGQREGANLLGQEVLDLLEWEKGQFSISCKFRTVENGAIWVFTGVYGPFTKEDRECLWEEFGAIRGLWGEP</sequence>
<protein>
    <recommendedName>
        <fullName evidence="2">DUF4283 domain-containing protein</fullName>
    </recommendedName>
</protein>